<dbReference type="GO" id="GO:0006352">
    <property type="term" value="P:DNA-templated transcription initiation"/>
    <property type="evidence" value="ECO:0007669"/>
    <property type="project" value="InterPro"/>
</dbReference>
<reference evidence="1" key="1">
    <citation type="submission" date="2013-08" db="EMBL/GenBank/DDBJ databases">
        <authorList>
            <person name="Mendez C."/>
            <person name="Richter M."/>
            <person name="Ferrer M."/>
            <person name="Sanchez J."/>
        </authorList>
    </citation>
    <scope>NUCLEOTIDE SEQUENCE</scope>
</reference>
<gene>
    <name evidence="1" type="ORF">B2A_05112</name>
</gene>
<dbReference type="InterPro" id="IPR010924">
    <property type="entry name" value="Rpo4"/>
</dbReference>
<dbReference type="PANTHER" id="PTHR39646">
    <property type="entry name" value="RNA POLYMERASE RPB4"/>
    <property type="match status" value="1"/>
</dbReference>
<sequence length="104" mass="11614">MVEYKYLTISEAFALLSKLELTTPVEKQGLEYLEKFHSLKAAEVKKAIKELSGITDLPDKVVVKIIDLAPRNRESLMVILNSSSINLPEEKITAILDTVKGIVE</sequence>
<dbReference type="InterPro" id="IPR010997">
    <property type="entry name" value="HRDC-like_sf"/>
</dbReference>
<dbReference type="Pfam" id="PF03874">
    <property type="entry name" value="RNA_pol_Rpb4"/>
    <property type="match status" value="1"/>
</dbReference>
<dbReference type="InterPro" id="IPR044876">
    <property type="entry name" value="HRDC_dom_sf"/>
</dbReference>
<dbReference type="EMBL" id="AUZZ01003513">
    <property type="protein sequence ID" value="EQD56758.1"/>
    <property type="molecule type" value="Genomic_DNA"/>
</dbReference>
<dbReference type="HAMAP" id="MF_00864">
    <property type="entry name" value="RNApol_arch_Rpo4"/>
    <property type="match status" value="1"/>
</dbReference>
<dbReference type="InterPro" id="IPR005574">
    <property type="entry name" value="Rpb4/RPC9"/>
</dbReference>
<dbReference type="PANTHER" id="PTHR39646:SF1">
    <property type="entry name" value="DNA-DIRECTED RNA POLYMERASE SUBUNIT RPO4"/>
    <property type="match status" value="1"/>
</dbReference>
<dbReference type="GO" id="GO:0000166">
    <property type="term" value="F:nucleotide binding"/>
    <property type="evidence" value="ECO:0007669"/>
    <property type="project" value="InterPro"/>
</dbReference>
<accession>T1AJQ4</accession>
<evidence type="ECO:0000313" key="1">
    <source>
        <dbReference type="EMBL" id="EQD56758.1"/>
    </source>
</evidence>
<dbReference type="GO" id="GO:0030880">
    <property type="term" value="C:RNA polymerase complex"/>
    <property type="evidence" value="ECO:0007669"/>
    <property type="project" value="InterPro"/>
</dbReference>
<dbReference type="SUPFAM" id="SSF47819">
    <property type="entry name" value="HRDC-like"/>
    <property type="match status" value="1"/>
</dbReference>
<comment type="caution">
    <text evidence="1">The sequence shown here is derived from an EMBL/GenBank/DDBJ whole genome shotgun (WGS) entry which is preliminary data.</text>
</comment>
<organism evidence="1">
    <name type="scientific">mine drainage metagenome</name>
    <dbReference type="NCBI Taxonomy" id="410659"/>
    <lineage>
        <taxon>unclassified sequences</taxon>
        <taxon>metagenomes</taxon>
        <taxon>ecological metagenomes</taxon>
    </lineage>
</organism>
<dbReference type="Gene3D" id="1.10.150.80">
    <property type="entry name" value="HRDC domain"/>
    <property type="match status" value="1"/>
</dbReference>
<dbReference type="AlphaFoldDB" id="T1AJQ4"/>
<reference evidence="1" key="2">
    <citation type="journal article" date="2014" name="ISME J.">
        <title>Microbial stratification in low pH oxic and suboxic macroscopic growths along an acid mine drainage.</title>
        <authorList>
            <person name="Mendez-Garcia C."/>
            <person name="Mesa V."/>
            <person name="Sprenger R.R."/>
            <person name="Richter M."/>
            <person name="Diez M.S."/>
            <person name="Solano J."/>
            <person name="Bargiela R."/>
            <person name="Golyshina O.V."/>
            <person name="Manteca A."/>
            <person name="Ramos J.L."/>
            <person name="Gallego J.R."/>
            <person name="Llorente I."/>
            <person name="Martins Dos Santos V.A."/>
            <person name="Jensen O.N."/>
            <person name="Pelaez A.I."/>
            <person name="Sanchez J."/>
            <person name="Ferrer M."/>
        </authorList>
    </citation>
    <scope>NUCLEOTIDE SEQUENCE</scope>
</reference>
<name>T1AJQ4_9ZZZZ</name>
<dbReference type="PIRSF" id="PIRSF005053">
    <property type="entry name" value="RNA_pol_F_arch"/>
    <property type="match status" value="1"/>
</dbReference>
<proteinExistence type="inferred from homology"/>
<protein>
    <submittedName>
        <fullName evidence="1">DNA-directed RNA-polymerase subunit F</fullName>
    </submittedName>
</protein>